<keyword evidence="16" id="KW-1185">Reference proteome</keyword>
<dbReference type="Gene3D" id="2.60.40.420">
    <property type="entry name" value="Cupredoxins - blue copper proteins"/>
    <property type="match status" value="1"/>
</dbReference>
<dbReference type="SUPFAM" id="SSF81464">
    <property type="entry name" value="Cytochrome c oxidase subunit II-like, transmembrane region"/>
    <property type="match status" value="1"/>
</dbReference>
<dbReference type="InterPro" id="IPR045187">
    <property type="entry name" value="CcO_II"/>
</dbReference>
<dbReference type="CDD" id="cd13919">
    <property type="entry name" value="CuRO_HCO_II_like_5"/>
    <property type="match status" value="1"/>
</dbReference>
<keyword evidence="6" id="KW-1278">Translocase</keyword>
<sequence>MERRTIFTLIALAFVAALISLWMGQQAYGWMPPQASAESILVDNLFSFLVTLGTFIFLGVTGTLAYSIAFQQAGKYEVGDGPPVEGNIKLEVIWTAIPFVLVMWIAFYSYKIYDRMGILGDIDRSSESAAVEVAADGETPIQVYARQWAWEFHYPDRNVTSTELHLPVNQRAKFKLISEDVIHGFFIPAFRVKQDSVPGETINFELTPIREGRYRLRDSQYSGTYFGANQTNVVVESPEEYEAW</sequence>
<feature type="non-terminal residue" evidence="15">
    <location>
        <position position="244"/>
    </location>
</feature>
<evidence type="ECO:0000256" key="9">
    <source>
        <dbReference type="ARBA" id="ARBA00023136"/>
    </source>
</evidence>
<dbReference type="Pfam" id="PF02790">
    <property type="entry name" value="COX2_TM"/>
    <property type="match status" value="1"/>
</dbReference>
<evidence type="ECO:0000256" key="5">
    <source>
        <dbReference type="ARBA" id="ARBA00022692"/>
    </source>
</evidence>
<keyword evidence="3 10" id="KW-0813">Transport</keyword>
<dbReference type="PANTHER" id="PTHR22888">
    <property type="entry name" value="CYTOCHROME C OXIDASE, SUBUNIT II"/>
    <property type="match status" value="1"/>
</dbReference>
<evidence type="ECO:0000256" key="11">
    <source>
        <dbReference type="RuleBase" id="RU004024"/>
    </source>
</evidence>
<feature type="transmembrane region" description="Helical" evidence="12">
    <location>
        <begin position="90"/>
        <end position="110"/>
    </location>
</feature>
<dbReference type="InterPro" id="IPR002429">
    <property type="entry name" value="CcO_II-like_C"/>
</dbReference>
<keyword evidence="11" id="KW-0479">Metal-binding</keyword>
<dbReference type="GO" id="GO:0005886">
    <property type="term" value="C:plasma membrane"/>
    <property type="evidence" value="ECO:0007669"/>
    <property type="project" value="UniProtKB-SubCell"/>
</dbReference>
<evidence type="ECO:0000256" key="4">
    <source>
        <dbReference type="ARBA" id="ARBA00022660"/>
    </source>
</evidence>
<keyword evidence="8 12" id="KW-1133">Transmembrane helix</keyword>
<dbReference type="PANTHER" id="PTHR22888:SF9">
    <property type="entry name" value="CYTOCHROME C OXIDASE SUBUNIT 2"/>
    <property type="match status" value="1"/>
</dbReference>
<dbReference type="InterPro" id="IPR011759">
    <property type="entry name" value="Cyt_c_oxidase_su2_TM_dom"/>
</dbReference>
<dbReference type="PRINTS" id="PR01166">
    <property type="entry name" value="CYCOXIDASEII"/>
</dbReference>
<evidence type="ECO:0000256" key="1">
    <source>
        <dbReference type="ARBA" id="ARBA00004141"/>
    </source>
</evidence>
<accession>A0A928Z9F9</accession>
<organism evidence="15 16">
    <name type="scientific">Zarconia navalis LEGE 11467</name>
    <dbReference type="NCBI Taxonomy" id="1828826"/>
    <lineage>
        <taxon>Bacteria</taxon>
        <taxon>Bacillati</taxon>
        <taxon>Cyanobacteriota</taxon>
        <taxon>Cyanophyceae</taxon>
        <taxon>Oscillatoriophycideae</taxon>
        <taxon>Oscillatoriales</taxon>
        <taxon>Oscillatoriales incertae sedis</taxon>
        <taxon>Zarconia</taxon>
        <taxon>Zarconia navalis</taxon>
    </lineage>
</organism>
<dbReference type="EC" id="7.1.1.9" evidence="11"/>
<feature type="transmembrane region" description="Helical" evidence="12">
    <location>
        <begin position="47"/>
        <end position="69"/>
    </location>
</feature>
<keyword evidence="5 10" id="KW-0812">Transmembrane</keyword>
<comment type="cofactor">
    <cofactor evidence="11">
        <name>Cu cation</name>
        <dbReference type="ChEBI" id="CHEBI:23378"/>
    </cofactor>
    <text evidence="11">Binds a copper A center.</text>
</comment>
<evidence type="ECO:0000313" key="16">
    <source>
        <dbReference type="Proteomes" id="UP000621799"/>
    </source>
</evidence>
<dbReference type="Proteomes" id="UP000621799">
    <property type="component" value="Unassembled WGS sequence"/>
</dbReference>
<keyword evidence="4 10" id="KW-0679">Respiratory chain</keyword>
<keyword evidence="7 10" id="KW-0249">Electron transport</keyword>
<dbReference type="GO" id="GO:0042773">
    <property type="term" value="P:ATP synthesis coupled electron transport"/>
    <property type="evidence" value="ECO:0007669"/>
    <property type="project" value="TreeGrafter"/>
</dbReference>
<dbReference type="PROSITE" id="PS50857">
    <property type="entry name" value="COX2_CUA"/>
    <property type="match status" value="1"/>
</dbReference>
<evidence type="ECO:0000259" key="13">
    <source>
        <dbReference type="PROSITE" id="PS50857"/>
    </source>
</evidence>
<comment type="function">
    <text evidence="11">Subunits I and II form the functional core of the enzyme complex. Electrons originating in cytochrome c are transferred via heme a and Cu(A) to the binuclear center formed by heme a3 and Cu(B).</text>
</comment>
<dbReference type="Pfam" id="PF00116">
    <property type="entry name" value="COX2"/>
    <property type="match status" value="1"/>
</dbReference>
<evidence type="ECO:0000259" key="14">
    <source>
        <dbReference type="PROSITE" id="PS50999"/>
    </source>
</evidence>
<evidence type="ECO:0000256" key="3">
    <source>
        <dbReference type="ARBA" id="ARBA00022448"/>
    </source>
</evidence>
<dbReference type="GO" id="GO:0004129">
    <property type="term" value="F:cytochrome-c oxidase activity"/>
    <property type="evidence" value="ECO:0007669"/>
    <property type="project" value="UniProtKB-EC"/>
</dbReference>
<dbReference type="AlphaFoldDB" id="A0A928Z9F9"/>
<feature type="domain" description="Cytochrome oxidase subunit II copper A binding" evidence="13">
    <location>
        <begin position="136"/>
        <end position="244"/>
    </location>
</feature>
<comment type="caution">
    <text evidence="15">The sequence shown here is derived from an EMBL/GenBank/DDBJ whole genome shotgun (WGS) entry which is preliminary data.</text>
</comment>
<dbReference type="EMBL" id="JADEXN010000399">
    <property type="protein sequence ID" value="MBE9042625.1"/>
    <property type="molecule type" value="Genomic_DNA"/>
</dbReference>
<dbReference type="PROSITE" id="PS50999">
    <property type="entry name" value="COX2_TM"/>
    <property type="match status" value="1"/>
</dbReference>
<keyword evidence="11" id="KW-0186">Copper</keyword>
<dbReference type="Gene3D" id="1.10.287.90">
    <property type="match status" value="1"/>
</dbReference>
<comment type="subcellular location">
    <subcellularLocation>
        <location evidence="10">Cell membrane</location>
        <topology evidence="10">Multi-pass membrane protein</topology>
    </subcellularLocation>
    <subcellularLocation>
        <location evidence="1">Membrane</location>
        <topology evidence="1">Multi-pass membrane protein</topology>
    </subcellularLocation>
</comment>
<keyword evidence="9 12" id="KW-0472">Membrane</keyword>
<gene>
    <name evidence="15" type="ORF">IQ235_17835</name>
</gene>
<reference evidence="15" key="1">
    <citation type="submission" date="2020-10" db="EMBL/GenBank/DDBJ databases">
        <authorList>
            <person name="Castelo-Branco R."/>
            <person name="Eusebio N."/>
            <person name="Adriana R."/>
            <person name="Vieira A."/>
            <person name="Brugerolle De Fraissinette N."/>
            <person name="Rezende De Castro R."/>
            <person name="Schneider M.P."/>
            <person name="Vasconcelos V."/>
            <person name="Leao P.N."/>
        </authorList>
    </citation>
    <scope>NUCLEOTIDE SEQUENCE</scope>
    <source>
        <strain evidence="15">LEGE 11467</strain>
    </source>
</reference>
<evidence type="ECO:0000256" key="12">
    <source>
        <dbReference type="SAM" id="Phobius"/>
    </source>
</evidence>
<evidence type="ECO:0000256" key="8">
    <source>
        <dbReference type="ARBA" id="ARBA00022989"/>
    </source>
</evidence>
<protein>
    <recommendedName>
        <fullName evidence="11">Cytochrome c oxidase subunit 2</fullName>
        <ecNumber evidence="11">7.1.1.9</ecNumber>
    </recommendedName>
</protein>
<evidence type="ECO:0000313" key="15">
    <source>
        <dbReference type="EMBL" id="MBE9042625.1"/>
    </source>
</evidence>
<dbReference type="InterPro" id="IPR036257">
    <property type="entry name" value="Cyt_c_oxidase_su2_TM_sf"/>
</dbReference>
<comment type="catalytic activity">
    <reaction evidence="11">
        <text>4 Fe(II)-[cytochrome c] + O2 + 8 H(+)(in) = 4 Fe(III)-[cytochrome c] + 2 H2O + 4 H(+)(out)</text>
        <dbReference type="Rhea" id="RHEA:11436"/>
        <dbReference type="Rhea" id="RHEA-COMP:10350"/>
        <dbReference type="Rhea" id="RHEA-COMP:14399"/>
        <dbReference type="ChEBI" id="CHEBI:15377"/>
        <dbReference type="ChEBI" id="CHEBI:15378"/>
        <dbReference type="ChEBI" id="CHEBI:15379"/>
        <dbReference type="ChEBI" id="CHEBI:29033"/>
        <dbReference type="ChEBI" id="CHEBI:29034"/>
        <dbReference type="EC" id="7.1.1.9"/>
    </reaction>
</comment>
<evidence type="ECO:0000256" key="2">
    <source>
        <dbReference type="ARBA" id="ARBA00007866"/>
    </source>
</evidence>
<evidence type="ECO:0000256" key="10">
    <source>
        <dbReference type="RuleBase" id="RU000456"/>
    </source>
</evidence>
<proteinExistence type="inferred from homology"/>
<dbReference type="InterPro" id="IPR008972">
    <property type="entry name" value="Cupredoxin"/>
</dbReference>
<dbReference type="RefSeq" id="WP_264322780.1">
    <property type="nucleotide sequence ID" value="NZ_JADEXN010000399.1"/>
</dbReference>
<evidence type="ECO:0000256" key="7">
    <source>
        <dbReference type="ARBA" id="ARBA00022982"/>
    </source>
</evidence>
<comment type="similarity">
    <text evidence="2 10">Belongs to the cytochrome c oxidase subunit 2 family.</text>
</comment>
<feature type="domain" description="Cytochrome oxidase subunit II transmembrane region profile" evidence="14">
    <location>
        <begin position="15"/>
        <end position="120"/>
    </location>
</feature>
<name>A0A928Z9F9_9CYAN</name>
<dbReference type="SUPFAM" id="SSF49503">
    <property type="entry name" value="Cupredoxins"/>
    <property type="match status" value="1"/>
</dbReference>
<dbReference type="GO" id="GO:0005507">
    <property type="term" value="F:copper ion binding"/>
    <property type="evidence" value="ECO:0007669"/>
    <property type="project" value="InterPro"/>
</dbReference>
<evidence type="ECO:0000256" key="6">
    <source>
        <dbReference type="ARBA" id="ARBA00022967"/>
    </source>
</evidence>